<organism evidence="1 2">
    <name type="scientific">Streptomyces gossypii</name>
    <dbReference type="NCBI Taxonomy" id="2883101"/>
    <lineage>
        <taxon>Bacteria</taxon>
        <taxon>Bacillati</taxon>
        <taxon>Actinomycetota</taxon>
        <taxon>Actinomycetes</taxon>
        <taxon>Kitasatosporales</taxon>
        <taxon>Streptomycetaceae</taxon>
        <taxon>Streptomyces</taxon>
    </lineage>
</organism>
<evidence type="ECO:0000313" key="2">
    <source>
        <dbReference type="Proteomes" id="UP001156389"/>
    </source>
</evidence>
<protein>
    <submittedName>
        <fullName evidence="1">Uncharacterized protein</fullName>
    </submittedName>
</protein>
<reference evidence="1 2" key="1">
    <citation type="submission" date="2021-10" db="EMBL/GenBank/DDBJ databases">
        <title>Streptomyces gossypii sp. nov., isolated from soil collected from cotton field.</title>
        <authorList>
            <person name="Ge X."/>
            <person name="Chen X."/>
            <person name="Liu W."/>
        </authorList>
    </citation>
    <scope>NUCLEOTIDE SEQUENCE [LARGE SCALE GENOMIC DNA]</scope>
    <source>
        <strain evidence="1 2">N2-109</strain>
    </source>
</reference>
<sequence>MSVVTLLKVLVQQRGQTYKAFSAAYMQAAREVATLVADPSVATARVTELTFRRWTGGYVKTMPNYPAPQILEHMYGRSAQDLLADCDATHLPQSSCVPALNESDLAMTAREAAAHAGDAASHVLPEMTLDQLDDDVSTLARTYGSTSPLEVYRRAKELLTIAQTMADRTQVPRQKVRAFLAAGQSAALLSAVSFDLGAPAPAVQLARTSALYGQVTEHGPLQAYAHGVLAFLAYWDGRPSEAVRHVRTAQGFPGLGDTARVRLAVIEGRAHGHLGDQHQAQDAIRASGEQDTGVRDELHDDVGGEFGFPQERAAMSNATTFLLLREADGAERAAQQALDAVNTRPPGQRPKLICAQAAIDLGRARLLRRDLDGAQEALNVVFETPSQWRGAGILARLTAARRQLAAPGFQHSPAAASLSEQIEEFSEVTPARSLGGSGQLALGG</sequence>
<comment type="caution">
    <text evidence="1">The sequence shown here is derived from an EMBL/GenBank/DDBJ whole genome shotgun (WGS) entry which is preliminary data.</text>
</comment>
<dbReference type="Gene3D" id="1.25.40.10">
    <property type="entry name" value="Tetratricopeptide repeat domain"/>
    <property type="match status" value="1"/>
</dbReference>
<name>A0ABT2JPL2_9ACTN</name>
<accession>A0ABT2JPL2</accession>
<dbReference type="EMBL" id="JAJAGO010000003">
    <property type="protein sequence ID" value="MCT2589812.1"/>
    <property type="molecule type" value="Genomic_DNA"/>
</dbReference>
<dbReference type="Proteomes" id="UP001156389">
    <property type="component" value="Unassembled WGS sequence"/>
</dbReference>
<dbReference type="RefSeq" id="WP_260216816.1">
    <property type="nucleotide sequence ID" value="NZ_JAJAGO010000003.1"/>
</dbReference>
<evidence type="ECO:0000313" key="1">
    <source>
        <dbReference type="EMBL" id="MCT2589812.1"/>
    </source>
</evidence>
<gene>
    <name evidence="1" type="ORF">LHJ74_07770</name>
</gene>
<proteinExistence type="predicted"/>
<dbReference type="InterPro" id="IPR011990">
    <property type="entry name" value="TPR-like_helical_dom_sf"/>
</dbReference>
<keyword evidence="2" id="KW-1185">Reference proteome</keyword>